<protein>
    <submittedName>
        <fullName evidence="2">Uncharacterized protein</fullName>
    </submittedName>
</protein>
<evidence type="ECO:0000313" key="2">
    <source>
        <dbReference type="EMBL" id="GFS16910.1"/>
    </source>
</evidence>
<keyword evidence="3" id="KW-1185">Reference proteome</keyword>
<gene>
    <name evidence="2" type="ORF">ElyMa_001484400</name>
</gene>
<organism evidence="2 3">
    <name type="scientific">Elysia marginata</name>
    <dbReference type="NCBI Taxonomy" id="1093978"/>
    <lineage>
        <taxon>Eukaryota</taxon>
        <taxon>Metazoa</taxon>
        <taxon>Spiralia</taxon>
        <taxon>Lophotrochozoa</taxon>
        <taxon>Mollusca</taxon>
        <taxon>Gastropoda</taxon>
        <taxon>Heterobranchia</taxon>
        <taxon>Euthyneura</taxon>
        <taxon>Panpulmonata</taxon>
        <taxon>Sacoglossa</taxon>
        <taxon>Placobranchoidea</taxon>
        <taxon>Plakobranchidae</taxon>
        <taxon>Elysia</taxon>
    </lineage>
</organism>
<name>A0AAV4J4W9_9GAST</name>
<dbReference type="AlphaFoldDB" id="A0AAV4J4W9"/>
<reference evidence="2 3" key="1">
    <citation type="journal article" date="2021" name="Elife">
        <title>Chloroplast acquisition without the gene transfer in kleptoplastic sea slugs, Plakobranchus ocellatus.</title>
        <authorList>
            <person name="Maeda T."/>
            <person name="Takahashi S."/>
            <person name="Yoshida T."/>
            <person name="Shimamura S."/>
            <person name="Takaki Y."/>
            <person name="Nagai Y."/>
            <person name="Toyoda A."/>
            <person name="Suzuki Y."/>
            <person name="Arimoto A."/>
            <person name="Ishii H."/>
            <person name="Satoh N."/>
            <person name="Nishiyama T."/>
            <person name="Hasebe M."/>
            <person name="Maruyama T."/>
            <person name="Minagawa J."/>
            <person name="Obokata J."/>
            <person name="Shigenobu S."/>
        </authorList>
    </citation>
    <scope>NUCLEOTIDE SEQUENCE [LARGE SCALE GENOMIC DNA]</scope>
</reference>
<dbReference type="Proteomes" id="UP000762676">
    <property type="component" value="Unassembled WGS sequence"/>
</dbReference>
<comment type="caution">
    <text evidence="2">The sequence shown here is derived from an EMBL/GenBank/DDBJ whole genome shotgun (WGS) entry which is preliminary data.</text>
</comment>
<feature type="region of interest" description="Disordered" evidence="1">
    <location>
        <begin position="77"/>
        <end position="96"/>
    </location>
</feature>
<dbReference type="EMBL" id="BMAT01002931">
    <property type="protein sequence ID" value="GFS16910.1"/>
    <property type="molecule type" value="Genomic_DNA"/>
</dbReference>
<evidence type="ECO:0000313" key="3">
    <source>
        <dbReference type="Proteomes" id="UP000762676"/>
    </source>
</evidence>
<accession>A0AAV4J4W9</accession>
<proteinExistence type="predicted"/>
<evidence type="ECO:0000256" key="1">
    <source>
        <dbReference type="SAM" id="MobiDB-lite"/>
    </source>
</evidence>
<sequence>MQRAPIFRLSENRWGLFGRIVGRDKEIRANNAMDSFFNTHKPRETKNYITVVLNNDLSRTAISLTLRGQKDIDKLRSIAQERSPRSELTARIQKSTKASTAEDLDSNVYRQRFSSPSCSLFNSLCYRE</sequence>